<dbReference type="SUPFAM" id="SSF74653">
    <property type="entry name" value="TolA/TonB C-terminal domain"/>
    <property type="match status" value="1"/>
</dbReference>
<feature type="signal peptide" evidence="1">
    <location>
        <begin position="1"/>
        <end position="20"/>
    </location>
</feature>
<evidence type="ECO:0000313" key="3">
    <source>
        <dbReference type="EMBL" id="SFB90963.1"/>
    </source>
</evidence>
<protein>
    <submittedName>
        <fullName evidence="3">TonB family C-terminal domain-containing protein</fullName>
    </submittedName>
</protein>
<proteinExistence type="predicted"/>
<feature type="domain" description="TonB C-terminal" evidence="2">
    <location>
        <begin position="39"/>
        <end position="125"/>
    </location>
</feature>
<keyword evidence="4" id="KW-1185">Reference proteome</keyword>
<evidence type="ECO:0000313" key="4">
    <source>
        <dbReference type="Proteomes" id="UP000199438"/>
    </source>
</evidence>
<dbReference type="GO" id="GO:0055085">
    <property type="term" value="P:transmembrane transport"/>
    <property type="evidence" value="ECO:0007669"/>
    <property type="project" value="InterPro"/>
</dbReference>
<dbReference type="OrthoDB" id="1522859at2"/>
<sequence length="125" mass="14060">MKSLLLIASFVFGSITTVSAQQTSPVWPGCEDSKNVKTCFNKKLSEHVRENYEYPKNDAGEYVRGEVTIKFEVDEKGKVNVLNIEGDEPLVNKAAKKMIEKMPNMEPGTLQGEPDAREFTVPFKF</sequence>
<reference evidence="4" key="1">
    <citation type="submission" date="2016-10" db="EMBL/GenBank/DDBJ databases">
        <authorList>
            <person name="Varghese N."/>
            <person name="Submissions S."/>
        </authorList>
    </citation>
    <scope>NUCLEOTIDE SEQUENCE [LARGE SCALE GENOMIC DNA]</scope>
    <source>
        <strain evidence="4">DSM 24499</strain>
    </source>
</reference>
<feature type="chain" id="PRO_5011669714" evidence="1">
    <location>
        <begin position="21"/>
        <end position="125"/>
    </location>
</feature>
<dbReference type="Proteomes" id="UP000199438">
    <property type="component" value="Unassembled WGS sequence"/>
</dbReference>
<evidence type="ECO:0000256" key="1">
    <source>
        <dbReference type="SAM" id="SignalP"/>
    </source>
</evidence>
<dbReference type="Gene3D" id="3.30.1150.10">
    <property type="match status" value="1"/>
</dbReference>
<dbReference type="AlphaFoldDB" id="A0A1I1F1C6"/>
<evidence type="ECO:0000259" key="2">
    <source>
        <dbReference type="PROSITE" id="PS52015"/>
    </source>
</evidence>
<dbReference type="PROSITE" id="PS52015">
    <property type="entry name" value="TONB_CTD"/>
    <property type="match status" value="1"/>
</dbReference>
<gene>
    <name evidence="3" type="ORF">SAMN04487907_1011134</name>
</gene>
<accession>A0A1I1F1C6</accession>
<dbReference type="EMBL" id="FOKV01000001">
    <property type="protein sequence ID" value="SFB90963.1"/>
    <property type="molecule type" value="Genomic_DNA"/>
</dbReference>
<dbReference type="Pfam" id="PF03544">
    <property type="entry name" value="TonB_C"/>
    <property type="match status" value="1"/>
</dbReference>
<keyword evidence="1" id="KW-0732">Signal</keyword>
<name>A0A1I1F1C6_9FLAO</name>
<dbReference type="STRING" id="1334022.SAMN04487907_1011134"/>
<dbReference type="InterPro" id="IPR037682">
    <property type="entry name" value="TonB_C"/>
</dbReference>
<organism evidence="3 4">
    <name type="scientific">Zunongwangia mangrovi</name>
    <dbReference type="NCBI Taxonomy" id="1334022"/>
    <lineage>
        <taxon>Bacteria</taxon>
        <taxon>Pseudomonadati</taxon>
        <taxon>Bacteroidota</taxon>
        <taxon>Flavobacteriia</taxon>
        <taxon>Flavobacteriales</taxon>
        <taxon>Flavobacteriaceae</taxon>
        <taxon>Zunongwangia</taxon>
    </lineage>
</organism>
<dbReference type="RefSeq" id="WP_092540358.1">
    <property type="nucleotide sequence ID" value="NZ_FOKV01000001.1"/>
</dbReference>